<evidence type="ECO:0000313" key="6">
    <source>
        <dbReference type="EMBL" id="KAI3433529.1"/>
    </source>
</evidence>
<dbReference type="Proteomes" id="UP001055712">
    <property type="component" value="Unassembled WGS sequence"/>
</dbReference>
<dbReference type="GO" id="GO:0016592">
    <property type="term" value="C:mediator complex"/>
    <property type="evidence" value="ECO:0007669"/>
    <property type="project" value="InterPro"/>
</dbReference>
<evidence type="ECO:0000256" key="1">
    <source>
        <dbReference type="ARBA" id="ARBA00004123"/>
    </source>
</evidence>
<evidence type="ECO:0000256" key="5">
    <source>
        <dbReference type="ARBA" id="ARBA00023242"/>
    </source>
</evidence>
<evidence type="ECO:0000313" key="7">
    <source>
        <dbReference type="Proteomes" id="UP001055712"/>
    </source>
</evidence>
<dbReference type="OrthoDB" id="510181at2759"/>
<dbReference type="InterPro" id="IPR019095">
    <property type="entry name" value="Mediator_Med18"/>
</dbReference>
<evidence type="ECO:0000256" key="4">
    <source>
        <dbReference type="ARBA" id="ARBA00023163"/>
    </source>
</evidence>
<keyword evidence="4" id="KW-0804">Transcription</keyword>
<reference evidence="6" key="2">
    <citation type="submission" date="2020-11" db="EMBL/GenBank/DDBJ databases">
        <authorList>
            <person name="Cecchin M."/>
            <person name="Marcolungo L."/>
            <person name="Rossato M."/>
            <person name="Girolomoni L."/>
            <person name="Cosentino E."/>
            <person name="Cuine S."/>
            <person name="Li-Beisson Y."/>
            <person name="Delledonne M."/>
            <person name="Ballottari M."/>
        </authorList>
    </citation>
    <scope>NUCLEOTIDE SEQUENCE</scope>
    <source>
        <strain evidence="6">211/11P</strain>
        <tissue evidence="6">Whole cell</tissue>
    </source>
</reference>
<proteinExistence type="inferred from homology"/>
<name>A0A9D4TSC4_CHLVU</name>
<protein>
    <recommendedName>
        <fullName evidence="8">Mediator of RNA polymerase II transcription subunit 18</fullName>
    </recommendedName>
</protein>
<dbReference type="AlphaFoldDB" id="A0A9D4TSC4"/>
<evidence type="ECO:0000256" key="2">
    <source>
        <dbReference type="ARBA" id="ARBA00009814"/>
    </source>
</evidence>
<keyword evidence="3" id="KW-0805">Transcription regulation</keyword>
<comment type="similarity">
    <text evidence="2">Belongs to the Mediator complex subunit 18 family.</text>
</comment>
<organism evidence="6 7">
    <name type="scientific">Chlorella vulgaris</name>
    <name type="common">Green alga</name>
    <dbReference type="NCBI Taxonomy" id="3077"/>
    <lineage>
        <taxon>Eukaryota</taxon>
        <taxon>Viridiplantae</taxon>
        <taxon>Chlorophyta</taxon>
        <taxon>core chlorophytes</taxon>
        <taxon>Trebouxiophyceae</taxon>
        <taxon>Chlorellales</taxon>
        <taxon>Chlorellaceae</taxon>
        <taxon>Chlorella clade</taxon>
        <taxon>Chlorella</taxon>
    </lineage>
</organism>
<evidence type="ECO:0008006" key="8">
    <source>
        <dbReference type="Google" id="ProtNLM"/>
    </source>
</evidence>
<evidence type="ECO:0000256" key="3">
    <source>
        <dbReference type="ARBA" id="ARBA00023015"/>
    </source>
</evidence>
<dbReference type="GO" id="GO:0070847">
    <property type="term" value="C:core mediator complex"/>
    <property type="evidence" value="ECO:0007669"/>
    <property type="project" value="TreeGrafter"/>
</dbReference>
<dbReference type="GO" id="GO:0006369">
    <property type="term" value="P:termination of RNA polymerase II transcription"/>
    <property type="evidence" value="ECO:0007669"/>
    <property type="project" value="TreeGrafter"/>
</dbReference>
<keyword evidence="7" id="KW-1185">Reference proteome</keyword>
<sequence>MAALECRAVGTLEEAQLGELTELLIGLSGTQPEALNQHEVVLKAPADAAASTTGGPRAWKPDLRLQHDLSPSSSGRGDAASEAWTVLQFSLHLRGKQHAALPATVRHVTRTQCTGEDVPAFWQALGFAPHFQLVRRGHCFLVPLEGQEVQVSVCRVLRLQPRPASHDGSASQPAAAQQWEELSPGRMLVEAVACVPSEADHMASVAAVTALAELLQLYTTLQRPPRAPGEPM</sequence>
<dbReference type="GO" id="GO:0006357">
    <property type="term" value="P:regulation of transcription by RNA polymerase II"/>
    <property type="evidence" value="ECO:0007669"/>
    <property type="project" value="InterPro"/>
</dbReference>
<keyword evidence="5" id="KW-0539">Nucleus</keyword>
<dbReference type="Gene3D" id="2.40.320.10">
    <property type="entry name" value="Hypothetical Protein Pfu-838710-001"/>
    <property type="match status" value="1"/>
</dbReference>
<accession>A0A9D4TSC4</accession>
<reference evidence="6" key="1">
    <citation type="journal article" date="2019" name="Plant J.">
        <title>Chlorella vulgaris genome assembly and annotation reveals the molecular basis for metabolic acclimation to high light conditions.</title>
        <authorList>
            <person name="Cecchin M."/>
            <person name="Marcolungo L."/>
            <person name="Rossato M."/>
            <person name="Girolomoni L."/>
            <person name="Cosentino E."/>
            <person name="Cuine S."/>
            <person name="Li-Beisson Y."/>
            <person name="Delledonne M."/>
            <person name="Ballottari M."/>
        </authorList>
    </citation>
    <scope>NUCLEOTIDE SEQUENCE</scope>
    <source>
        <strain evidence="6">211/11P</strain>
    </source>
</reference>
<comment type="subcellular location">
    <subcellularLocation>
        <location evidence="1">Nucleus</location>
    </subcellularLocation>
</comment>
<gene>
    <name evidence="6" type="ORF">D9Q98_003339</name>
</gene>
<dbReference type="PANTHER" id="PTHR13321:SF2">
    <property type="entry name" value="MEDIATOR OF RNA POLYMERASE II TRANSCRIPTION SUBUNIT 18"/>
    <property type="match status" value="1"/>
</dbReference>
<dbReference type="GO" id="GO:0003712">
    <property type="term" value="F:transcription coregulator activity"/>
    <property type="evidence" value="ECO:0007669"/>
    <property type="project" value="InterPro"/>
</dbReference>
<dbReference type="EMBL" id="SIDB01000004">
    <property type="protein sequence ID" value="KAI3433529.1"/>
    <property type="molecule type" value="Genomic_DNA"/>
</dbReference>
<comment type="caution">
    <text evidence="6">The sequence shown here is derived from an EMBL/GenBank/DDBJ whole genome shotgun (WGS) entry which is preliminary data.</text>
</comment>
<dbReference type="PANTHER" id="PTHR13321">
    <property type="entry name" value="MEDIATOR OF RNA POLYMERASE II TRANSCRIPTION, SUBUNIT 18"/>
    <property type="match status" value="1"/>
</dbReference>